<keyword evidence="7" id="KW-1185">Reference proteome</keyword>
<dbReference type="PANTHER" id="PTHR21277:SF5">
    <property type="entry name" value="TRANSCRIPTIONAL ADAPTER 1"/>
    <property type="match status" value="1"/>
</dbReference>
<dbReference type="Pfam" id="PF12767">
    <property type="entry name" value="SAGA-Tad1"/>
    <property type="match status" value="1"/>
</dbReference>
<feature type="region of interest" description="Disordered" evidence="5">
    <location>
        <begin position="1"/>
        <end position="28"/>
    </location>
</feature>
<evidence type="ECO:0000313" key="7">
    <source>
        <dbReference type="Proteomes" id="UP000265703"/>
    </source>
</evidence>
<keyword evidence="2" id="KW-0805">Transcription regulation</keyword>
<name>A0A397SSN2_9GLOM</name>
<evidence type="ECO:0000313" key="6">
    <source>
        <dbReference type="EMBL" id="RIA87035.1"/>
    </source>
</evidence>
<dbReference type="InterPro" id="IPR024738">
    <property type="entry name" value="Hfi1/Tada1"/>
</dbReference>
<proteinExistence type="predicted"/>
<evidence type="ECO:0000256" key="5">
    <source>
        <dbReference type="SAM" id="MobiDB-lite"/>
    </source>
</evidence>
<dbReference type="STRING" id="658196.A0A397SSN2"/>
<reference evidence="6 7" key="1">
    <citation type="submission" date="2018-06" db="EMBL/GenBank/DDBJ databases">
        <title>Comparative genomics reveals the genomic features of Rhizophagus irregularis, R. cerebriforme, R. diaphanum and Gigaspora rosea, and their symbiotic lifestyle signature.</title>
        <authorList>
            <person name="Morin E."/>
            <person name="San Clemente H."/>
            <person name="Chen E.C.H."/>
            <person name="De La Providencia I."/>
            <person name="Hainaut M."/>
            <person name="Kuo A."/>
            <person name="Kohler A."/>
            <person name="Murat C."/>
            <person name="Tang N."/>
            <person name="Roy S."/>
            <person name="Loubradou J."/>
            <person name="Henrissat B."/>
            <person name="Grigoriev I.V."/>
            <person name="Corradi N."/>
            <person name="Roux C."/>
            <person name="Martin F.M."/>
        </authorList>
    </citation>
    <scope>NUCLEOTIDE SEQUENCE [LARGE SCALE GENOMIC DNA]</scope>
    <source>
        <strain evidence="6 7">DAOM 227022</strain>
    </source>
</reference>
<accession>A0A397SSN2</accession>
<evidence type="ECO:0000256" key="3">
    <source>
        <dbReference type="ARBA" id="ARBA00023163"/>
    </source>
</evidence>
<dbReference type="GO" id="GO:0003713">
    <property type="term" value="F:transcription coactivator activity"/>
    <property type="evidence" value="ECO:0007669"/>
    <property type="project" value="TreeGrafter"/>
</dbReference>
<comment type="subcellular location">
    <subcellularLocation>
        <location evidence="1">Nucleus</location>
    </subcellularLocation>
</comment>
<keyword evidence="4" id="KW-0539">Nucleus</keyword>
<protein>
    <submittedName>
        <fullName evidence="6">Transcriptional regulator of RNA polII, SAGA, subunit-domain-containing protein</fullName>
    </submittedName>
</protein>
<dbReference type="EMBL" id="QKYT01000330">
    <property type="protein sequence ID" value="RIA87035.1"/>
    <property type="molecule type" value="Genomic_DNA"/>
</dbReference>
<evidence type="ECO:0000256" key="4">
    <source>
        <dbReference type="ARBA" id="ARBA00023242"/>
    </source>
</evidence>
<dbReference type="Proteomes" id="UP000265703">
    <property type="component" value="Unassembled WGS sequence"/>
</dbReference>
<evidence type="ECO:0000256" key="1">
    <source>
        <dbReference type="ARBA" id="ARBA00004123"/>
    </source>
</evidence>
<dbReference type="AlphaFoldDB" id="A0A397SSN2"/>
<organism evidence="6 7">
    <name type="scientific">Glomus cerebriforme</name>
    <dbReference type="NCBI Taxonomy" id="658196"/>
    <lineage>
        <taxon>Eukaryota</taxon>
        <taxon>Fungi</taxon>
        <taxon>Fungi incertae sedis</taxon>
        <taxon>Mucoromycota</taxon>
        <taxon>Glomeromycotina</taxon>
        <taxon>Glomeromycetes</taxon>
        <taxon>Glomerales</taxon>
        <taxon>Glomeraceae</taxon>
        <taxon>Glomus</taxon>
    </lineage>
</organism>
<dbReference type="PANTHER" id="PTHR21277">
    <property type="entry name" value="TRANSCRIPTIONAL ADAPTER 1"/>
    <property type="match status" value="1"/>
</dbReference>
<comment type="caution">
    <text evidence="6">The sequence shown here is derived from an EMBL/GenBank/DDBJ whole genome shotgun (WGS) entry which is preliminary data.</text>
</comment>
<sequence length="355" mass="40539">MSNKEKTFKKRKFIPSPQPSPSKIISSSLTPTSCSLWSAHQQRKEPREDQKIQIITPIITSTELLPINSTIPQTVTTPEISSNKKAAQVDPISLKNSLDEALEVNKEKYWLLIQSFIKGEINKNELDFYVHSLLPKEHVHLHDEFIRASIKLKNTRRYQDDVKNVTFSASSSQKEKFLKKIMSSMGKEERDKLHVILESAQNNQGIVHTNSNLMLFEKKFPKYTTIDEDFVDLPTLTPPSLTTLSSINEEEDGFSEFNSVYTKMTEIALDNGLICGVTEDCANLMIYALETHLKNIVHSCINKIRSNEFHDETEKISNSPISLRDLAFSLEISPYILVNNNFILEKILVKINQKL</sequence>
<evidence type="ECO:0000256" key="2">
    <source>
        <dbReference type="ARBA" id="ARBA00023015"/>
    </source>
</evidence>
<dbReference type="GO" id="GO:0000124">
    <property type="term" value="C:SAGA complex"/>
    <property type="evidence" value="ECO:0007669"/>
    <property type="project" value="TreeGrafter"/>
</dbReference>
<keyword evidence="3" id="KW-0804">Transcription</keyword>
<dbReference type="GO" id="GO:0006357">
    <property type="term" value="P:regulation of transcription by RNA polymerase II"/>
    <property type="evidence" value="ECO:0007669"/>
    <property type="project" value="TreeGrafter"/>
</dbReference>
<dbReference type="CDD" id="cd22933">
    <property type="entry name" value="HFD_HFI1"/>
    <property type="match status" value="1"/>
</dbReference>
<dbReference type="OrthoDB" id="10264870at2759"/>
<dbReference type="GO" id="GO:0005634">
    <property type="term" value="C:nucleus"/>
    <property type="evidence" value="ECO:0007669"/>
    <property type="project" value="UniProtKB-SubCell"/>
</dbReference>
<gene>
    <name evidence="6" type="ORF">C1645_778242</name>
</gene>